<evidence type="ECO:0000256" key="1">
    <source>
        <dbReference type="SAM" id="SignalP"/>
    </source>
</evidence>
<proteinExistence type="predicted"/>
<evidence type="ECO:0000313" key="2">
    <source>
        <dbReference type="EMBL" id="CAG8588318.1"/>
    </source>
</evidence>
<reference evidence="2" key="1">
    <citation type="submission" date="2021-06" db="EMBL/GenBank/DDBJ databases">
        <authorList>
            <person name="Kallberg Y."/>
            <person name="Tangrot J."/>
            <person name="Rosling A."/>
        </authorList>
    </citation>
    <scope>NUCLEOTIDE SEQUENCE</scope>
    <source>
        <strain evidence="2">MT106</strain>
    </source>
</reference>
<evidence type="ECO:0000313" key="3">
    <source>
        <dbReference type="Proteomes" id="UP000789831"/>
    </source>
</evidence>
<organism evidence="2 3">
    <name type="scientific">Ambispora gerdemannii</name>
    <dbReference type="NCBI Taxonomy" id="144530"/>
    <lineage>
        <taxon>Eukaryota</taxon>
        <taxon>Fungi</taxon>
        <taxon>Fungi incertae sedis</taxon>
        <taxon>Mucoromycota</taxon>
        <taxon>Glomeromycotina</taxon>
        <taxon>Glomeromycetes</taxon>
        <taxon>Archaeosporales</taxon>
        <taxon>Ambisporaceae</taxon>
        <taxon>Ambispora</taxon>
    </lineage>
</organism>
<dbReference type="AlphaFoldDB" id="A0A9N9C1I8"/>
<accession>A0A9N9C1I8</accession>
<comment type="caution">
    <text evidence="2">The sequence shown here is derived from an EMBL/GenBank/DDBJ whole genome shotgun (WGS) entry which is preliminary data.</text>
</comment>
<keyword evidence="1" id="KW-0732">Signal</keyword>
<feature type="chain" id="PRO_5040251339" evidence="1">
    <location>
        <begin position="20"/>
        <end position="73"/>
    </location>
</feature>
<sequence length="73" mass="8335">MTSACTFSPILLHLHLLLSQELLQLQIVLDINSTLCNLSTSQMNNLHNRILSNLQSNWYCSPILPITLQEKEE</sequence>
<feature type="signal peptide" evidence="1">
    <location>
        <begin position="1"/>
        <end position="19"/>
    </location>
</feature>
<name>A0A9N9C1I8_9GLOM</name>
<dbReference type="EMBL" id="CAJVPL010001807">
    <property type="protein sequence ID" value="CAG8588318.1"/>
    <property type="molecule type" value="Genomic_DNA"/>
</dbReference>
<gene>
    <name evidence="2" type="ORF">AGERDE_LOCUS8475</name>
</gene>
<dbReference type="Proteomes" id="UP000789831">
    <property type="component" value="Unassembled WGS sequence"/>
</dbReference>
<protein>
    <submittedName>
        <fullName evidence="2">1236_t:CDS:1</fullName>
    </submittedName>
</protein>
<keyword evidence="3" id="KW-1185">Reference proteome</keyword>